<sequence length="634" mass="73133">MAVIFPKIVKLRLHGFDKIFTSNEFEISFSNNLSILLGGNGLGKTTLLQCIVYGLTGGTNNIEVEETKLHRWDHTYFKGRINADAYIWIDFLLGEKYLKVKRGFNSPRVLECAMITKNNSEDIIFDQAIIEYGNYNSVNDFSFIINRLLYLPENRRSLLWDYNAQIRALMIINNEFVVEQEYRSLRQLIKLKDSNKRKIGWDIGRIEKSAALQNVKETSNDSKNNSDASAYIENKKDLLTKLKKLTDTSKQLYTKIKSDQEARNKLVQNILIIGDQIRSTESDYLREHLLEHDEKNALVFNKTLKTGYCPSCDQKSDNLKNIIQERIKRGDCLVCGEPISKHQATAANFNSDDLNSQLNEKITARNTLDIQISQSNTKLTQIEEKISTFRNELSELDFGYSDGYTIDENDENESMDFVDEELIAKEYINLCQQEKEFELEIAQMTKQADKMYDIFITNFQTRYEQLHSIYSDLAYKFLGIPVELKFIKSKASFVNMNYLVPHFSNVDRDSSETCSEAQRFFLDIAFRMSLIALNKAISNIDSTFICETPENALDISYIDNVVKMFMTFMQKGGTMVLTNNLQYLGIAQTLIKEAKKQKIKIDIFDLLTYGKLSEIQSASKQLLEIRDAIIKEVE</sequence>
<dbReference type="OrthoDB" id="9795626at2"/>
<dbReference type="InterPro" id="IPR038729">
    <property type="entry name" value="Rad50/SbcC_AAA"/>
</dbReference>
<dbReference type="AlphaFoldDB" id="H5XUH8"/>
<dbReference type="SUPFAM" id="SSF52540">
    <property type="entry name" value="P-loop containing nucleoside triphosphate hydrolases"/>
    <property type="match status" value="1"/>
</dbReference>
<dbReference type="Gene3D" id="3.40.50.300">
    <property type="entry name" value="P-loop containing nucleotide triphosphate hydrolases"/>
    <property type="match status" value="2"/>
</dbReference>
<dbReference type="InterPro" id="IPR027417">
    <property type="entry name" value="P-loop_NTPase"/>
</dbReference>
<dbReference type="GO" id="GO:0016887">
    <property type="term" value="F:ATP hydrolysis activity"/>
    <property type="evidence" value="ECO:0007669"/>
    <property type="project" value="InterPro"/>
</dbReference>
<dbReference type="RefSeq" id="WP_007782135.1">
    <property type="nucleotide sequence ID" value="NZ_CM001441.1"/>
</dbReference>
<dbReference type="eggNOG" id="COG1196">
    <property type="taxonomic scope" value="Bacteria"/>
</dbReference>
<dbReference type="EMBL" id="CM001441">
    <property type="protein sequence ID" value="EHQ88996.1"/>
    <property type="molecule type" value="Genomic_DNA"/>
</dbReference>
<dbReference type="HOGENOM" id="CLU_026561_0_0_9"/>
<feature type="domain" description="Rad50/SbcC-type AAA" evidence="1">
    <location>
        <begin position="10"/>
        <end position="256"/>
    </location>
</feature>
<dbReference type="Proteomes" id="UP000005104">
    <property type="component" value="Chromosome"/>
</dbReference>
<keyword evidence="3" id="KW-1185">Reference proteome</keyword>
<reference evidence="2 3" key="1">
    <citation type="submission" date="2011-11" db="EMBL/GenBank/DDBJ databases">
        <title>The Noncontiguous Finished genome of Desulfosporosinus youngiae DSM 17734.</title>
        <authorList>
            <consortium name="US DOE Joint Genome Institute (JGI-PGF)"/>
            <person name="Lucas S."/>
            <person name="Han J."/>
            <person name="Lapidus A."/>
            <person name="Cheng J.-F."/>
            <person name="Goodwin L."/>
            <person name="Pitluck S."/>
            <person name="Peters L."/>
            <person name="Ovchinnikova G."/>
            <person name="Lu M."/>
            <person name="Land M.L."/>
            <person name="Hauser L."/>
            <person name="Pester M."/>
            <person name="Spring S."/>
            <person name="Ollivier B."/>
            <person name="Rattei T."/>
            <person name="Klenk H.-P."/>
            <person name="Wagner M."/>
            <person name="Loy A."/>
            <person name="Woyke T.J."/>
        </authorList>
    </citation>
    <scope>NUCLEOTIDE SEQUENCE [LARGE SCALE GENOMIC DNA]</scope>
    <source>
        <strain evidence="2 3">DSM 17734</strain>
    </source>
</reference>
<dbReference type="GO" id="GO:0006302">
    <property type="term" value="P:double-strand break repair"/>
    <property type="evidence" value="ECO:0007669"/>
    <property type="project" value="InterPro"/>
</dbReference>
<organism evidence="2 3">
    <name type="scientific">Desulfosporosinus youngiae DSM 17734</name>
    <dbReference type="NCBI Taxonomy" id="768710"/>
    <lineage>
        <taxon>Bacteria</taxon>
        <taxon>Bacillati</taxon>
        <taxon>Bacillota</taxon>
        <taxon>Clostridia</taxon>
        <taxon>Eubacteriales</taxon>
        <taxon>Desulfitobacteriaceae</taxon>
        <taxon>Desulfosporosinus</taxon>
    </lineage>
</organism>
<protein>
    <recommendedName>
        <fullName evidence="1">Rad50/SbcC-type AAA domain-containing protein</fullName>
    </recommendedName>
</protein>
<dbReference type="Pfam" id="PF13476">
    <property type="entry name" value="AAA_23"/>
    <property type="match status" value="1"/>
</dbReference>
<evidence type="ECO:0000259" key="1">
    <source>
        <dbReference type="Pfam" id="PF13476"/>
    </source>
</evidence>
<dbReference type="STRING" id="768710.DesyoDRAFT_1876"/>
<name>H5XUH8_9FIRM</name>
<proteinExistence type="predicted"/>
<evidence type="ECO:0000313" key="2">
    <source>
        <dbReference type="EMBL" id="EHQ88996.1"/>
    </source>
</evidence>
<accession>H5XUH8</accession>
<gene>
    <name evidence="2" type="ORF">DesyoDRAFT_1876</name>
</gene>
<evidence type="ECO:0000313" key="3">
    <source>
        <dbReference type="Proteomes" id="UP000005104"/>
    </source>
</evidence>